<sequence length="79" mass="8700">MCRKFFPAVVIIIAVIMAIAASLARPDSVDYIVMVSRFFDIMLPILAVGALIKYLCCPKMGKKSCHCGCDHCQMCNGKK</sequence>
<evidence type="ECO:0000313" key="2">
    <source>
        <dbReference type="EMBL" id="RDH40722.1"/>
    </source>
</evidence>
<dbReference type="EMBL" id="NMOS02000004">
    <property type="protein sequence ID" value="RDH40722.1"/>
    <property type="molecule type" value="Genomic_DNA"/>
</dbReference>
<reference evidence="2 3" key="2">
    <citation type="journal article" date="2018" name="J. Invertebr. Pathol.">
        <title>'Candidatus Aquirickettsiella gammari' (Gammaproteobacteria: Legionellales: Coxiellaceae): A bacterial pathogen of the freshwater crustacean Gammarus fossarum (Malacostraca: Amphipoda).</title>
        <authorList>
            <person name="Bojko J."/>
            <person name="Dunn A.M."/>
            <person name="Stebbing P.D."/>
            <person name="van Aerle R."/>
            <person name="Bacela-Spychalska K."/>
            <person name="Bean T.P."/>
            <person name="Urrutia A."/>
            <person name="Stentiford G.D."/>
        </authorList>
    </citation>
    <scope>NUCLEOTIDE SEQUENCE [LARGE SCALE GENOMIC DNA]</scope>
    <source>
        <strain evidence="2">RA15029</strain>
    </source>
</reference>
<feature type="transmembrane region" description="Helical" evidence="1">
    <location>
        <begin position="34"/>
        <end position="56"/>
    </location>
</feature>
<keyword evidence="1" id="KW-1133">Transmembrane helix</keyword>
<keyword evidence="1" id="KW-0812">Transmembrane</keyword>
<proteinExistence type="predicted"/>
<accession>A0A370CIN3</accession>
<dbReference type="Proteomes" id="UP000226429">
    <property type="component" value="Unassembled WGS sequence"/>
</dbReference>
<organism evidence="2 3">
    <name type="scientific">Candidatus Aquirickettsiella gammari</name>
    <dbReference type="NCBI Taxonomy" id="2016198"/>
    <lineage>
        <taxon>Bacteria</taxon>
        <taxon>Pseudomonadati</taxon>
        <taxon>Pseudomonadota</taxon>
        <taxon>Gammaproteobacteria</taxon>
        <taxon>Legionellales</taxon>
        <taxon>Coxiellaceae</taxon>
        <taxon>Candidatus Aquirickettsiella</taxon>
    </lineage>
</organism>
<protein>
    <submittedName>
        <fullName evidence="2">Uncharacterized protein</fullName>
    </submittedName>
</protein>
<comment type="caution">
    <text evidence="2">The sequence shown here is derived from an EMBL/GenBank/DDBJ whole genome shotgun (WGS) entry which is preliminary data.</text>
</comment>
<evidence type="ECO:0000256" key="1">
    <source>
        <dbReference type="SAM" id="Phobius"/>
    </source>
</evidence>
<dbReference type="AlphaFoldDB" id="A0A370CIN3"/>
<evidence type="ECO:0000313" key="3">
    <source>
        <dbReference type="Proteomes" id="UP000226429"/>
    </source>
</evidence>
<gene>
    <name evidence="2" type="ORF">CFE62_001995</name>
</gene>
<keyword evidence="1" id="KW-0472">Membrane</keyword>
<reference evidence="2 3" key="1">
    <citation type="journal article" date="2017" name="Int. J. Syst. Evol. Microbiol.">
        <title>Aquarickettsiella crustaci n. gen. n. sp. (Gammaproteobacteria: Legionellales: Coxiellaceae); a bacterial pathogen of the freshwater crustacean: Gammarus fossarum (Malacostraca: Amphipoda).</title>
        <authorList>
            <person name="Bojko J."/>
            <person name="Dunn A.M."/>
            <person name="Stebbing P.D."/>
            <person name="Van Aerle R."/>
            <person name="Bacela-Spychalska K."/>
            <person name="Bean T.P."/>
            <person name="Stentiford G.D."/>
        </authorList>
    </citation>
    <scope>NUCLEOTIDE SEQUENCE [LARGE SCALE GENOMIC DNA]</scope>
    <source>
        <strain evidence="2">RA15029</strain>
    </source>
</reference>
<name>A0A370CIN3_9COXI</name>
<keyword evidence="3" id="KW-1185">Reference proteome</keyword>